<name>A0A328VJ84_9CHLR</name>
<dbReference type="EMBL" id="MCIF01000002">
    <property type="protein sequence ID" value="RAQ96222.1"/>
    <property type="molecule type" value="Genomic_DNA"/>
</dbReference>
<dbReference type="RefSeq" id="WP_112429621.1">
    <property type="nucleotide sequence ID" value="NZ_MCIF01000002.1"/>
</dbReference>
<feature type="transmembrane region" description="Helical" evidence="1">
    <location>
        <begin position="516"/>
        <end position="540"/>
    </location>
</feature>
<feature type="transmembrane region" description="Helical" evidence="1">
    <location>
        <begin position="78"/>
        <end position="99"/>
    </location>
</feature>
<feature type="transmembrane region" description="Helical" evidence="1">
    <location>
        <begin position="191"/>
        <end position="211"/>
    </location>
</feature>
<feature type="transmembrane region" description="Helical" evidence="1">
    <location>
        <begin position="252"/>
        <end position="274"/>
    </location>
</feature>
<feature type="transmembrane region" description="Helical" evidence="1">
    <location>
        <begin position="432"/>
        <end position="453"/>
    </location>
</feature>
<keyword evidence="1" id="KW-0472">Membrane</keyword>
<feature type="transmembrane region" description="Helical" evidence="1">
    <location>
        <begin position="546"/>
        <end position="566"/>
    </location>
</feature>
<feature type="transmembrane region" description="Helical" evidence="1">
    <location>
        <begin position="42"/>
        <end position="66"/>
    </location>
</feature>
<feature type="transmembrane region" description="Helical" evidence="1">
    <location>
        <begin position="153"/>
        <end position="179"/>
    </location>
</feature>
<gene>
    <name evidence="2" type="ORF">A4R35_11820</name>
</gene>
<evidence type="ECO:0000256" key="1">
    <source>
        <dbReference type="SAM" id="Phobius"/>
    </source>
</evidence>
<keyword evidence="3" id="KW-1185">Reference proteome</keyword>
<accession>A0A328VJ84</accession>
<keyword evidence="1" id="KW-1133">Transmembrane helix</keyword>
<feature type="transmembrane region" description="Helical" evidence="1">
    <location>
        <begin position="389"/>
        <end position="411"/>
    </location>
</feature>
<organism evidence="2 3">
    <name type="scientific">Thermogemmatispora tikiterensis</name>
    <dbReference type="NCBI Taxonomy" id="1825093"/>
    <lineage>
        <taxon>Bacteria</taxon>
        <taxon>Bacillati</taxon>
        <taxon>Chloroflexota</taxon>
        <taxon>Ktedonobacteria</taxon>
        <taxon>Thermogemmatisporales</taxon>
        <taxon>Thermogemmatisporaceae</taxon>
        <taxon>Thermogemmatispora</taxon>
    </lineage>
</organism>
<keyword evidence="1" id="KW-0812">Transmembrane</keyword>
<evidence type="ECO:0000313" key="2">
    <source>
        <dbReference type="EMBL" id="RAQ96222.1"/>
    </source>
</evidence>
<dbReference type="AlphaFoldDB" id="A0A328VJ84"/>
<feature type="transmembrane region" description="Helical" evidence="1">
    <location>
        <begin position="357"/>
        <end position="377"/>
    </location>
</feature>
<dbReference type="Proteomes" id="UP000248706">
    <property type="component" value="Unassembled WGS sequence"/>
</dbReference>
<reference evidence="2 3" key="1">
    <citation type="submission" date="2016-08" db="EMBL/GenBank/DDBJ databases">
        <title>Analysis of Carbohydrate Active Enzymes in Thermogemmatispora T81 Reveals Carbohydrate Degradation Ability.</title>
        <authorList>
            <person name="Tomazini A."/>
            <person name="Lal S."/>
            <person name="Stott M."/>
            <person name="Henrissat B."/>
            <person name="Polikarpov I."/>
            <person name="Sparling R."/>
            <person name="Levin D.B."/>
        </authorList>
    </citation>
    <scope>NUCLEOTIDE SEQUENCE [LARGE SCALE GENOMIC DNA]</scope>
    <source>
        <strain evidence="2 3">T81</strain>
    </source>
</reference>
<evidence type="ECO:0000313" key="3">
    <source>
        <dbReference type="Proteomes" id="UP000248706"/>
    </source>
</evidence>
<feature type="transmembrane region" description="Helical" evidence="1">
    <location>
        <begin position="465"/>
        <end position="489"/>
    </location>
</feature>
<proteinExistence type="predicted"/>
<feature type="transmembrane region" description="Helical" evidence="1">
    <location>
        <begin position="120"/>
        <end position="147"/>
    </location>
</feature>
<comment type="caution">
    <text evidence="2">The sequence shown here is derived from an EMBL/GenBank/DDBJ whole genome shotgun (WGS) entry which is preliminary data.</text>
</comment>
<protein>
    <submittedName>
        <fullName evidence="2">Uncharacterized protein</fullName>
    </submittedName>
</protein>
<sequence length="589" mass="65150">MPSSFPSGGLSSFRLDPHKLRWLLWLRWRLFVRGLTRSRQNIVSFAVGALFLAACCGSTAFALTVAYRMIAPPGNVELLYVVLTSITLLWILLPVFQYAQNEGLDISKLLQFPLTRGEMMVGLLIAQLIDLLSFGLMLWLITIILGFTLSPGLLLLNIVATLIFLGFVVSCSQLVMALLSGLLQNRRFRDLSYVVIILGFALFYIAQQLLLRGIFLENFTKGLMQRQYSHYLAWLPPGWIAQAIEAGLNGNWLASLGWLLLALLLTLILLYLWLRVLERVVTQPEVGGRSQAGRVSQRAVPVVSGTMPSAASAAEVAATPVLAQGQVRTSWFARFLSSQTLAIAAKDLRYFRRDPQLLGQLIMPLVVACVALVAPFLGRNAGRVAEDSWFFLFYPPFIVFLYLSMLSINALGLERKPLTVLLLYPIKPERLFFGKNLAVLVPGLVLLLAMLAFESLFLGLWHLVLPFLVAGLASIGIVLGWGNLTSVFFPQPVIQRRGMLLAGSASYSGAGCTRGLFQLLILAISLISLTPVILAMILPVWFNMTWLWIVSVPVSLAYGLAFYLLLTRFVAAPALLRRGPEILEAVVRD</sequence>
<dbReference type="OrthoDB" id="4334618at2"/>